<evidence type="ECO:0000256" key="1">
    <source>
        <dbReference type="SAM" id="MobiDB-lite"/>
    </source>
</evidence>
<protein>
    <submittedName>
        <fullName evidence="2">Uncharacterized protein</fullName>
    </submittedName>
</protein>
<evidence type="ECO:0000313" key="3">
    <source>
        <dbReference type="Proteomes" id="UP000075321"/>
    </source>
</evidence>
<feature type="compositionally biased region" description="Basic and acidic residues" evidence="1">
    <location>
        <begin position="1"/>
        <end position="16"/>
    </location>
</feature>
<feature type="region of interest" description="Disordered" evidence="1">
    <location>
        <begin position="1"/>
        <end position="39"/>
    </location>
</feature>
<reference evidence="2 3" key="1">
    <citation type="submission" date="2016-02" db="EMBL/GenBank/DDBJ databases">
        <title>Genome sequence of Halalkalicoccus paucihalophilus DSM 24557.</title>
        <authorList>
            <person name="Poehlein A."/>
            <person name="Daniel R."/>
        </authorList>
    </citation>
    <scope>NUCLEOTIDE SEQUENCE [LARGE SCALE GENOMIC DNA]</scope>
    <source>
        <strain evidence="2 3">DSM 24557</strain>
    </source>
</reference>
<evidence type="ECO:0000313" key="2">
    <source>
        <dbReference type="EMBL" id="KYH25945.1"/>
    </source>
</evidence>
<sequence>MAEISDHFHEATDGSGRRRHRPTGLEAVVDGTSHIEGET</sequence>
<comment type="caution">
    <text evidence="2">The sequence shown here is derived from an EMBL/GenBank/DDBJ whole genome shotgun (WGS) entry which is preliminary data.</text>
</comment>
<keyword evidence="3" id="KW-1185">Reference proteome</keyword>
<name>A0A151AE94_9EURY</name>
<dbReference type="EMBL" id="LTAZ01000005">
    <property type="protein sequence ID" value="KYH25945.1"/>
    <property type="molecule type" value="Genomic_DNA"/>
</dbReference>
<dbReference type="Proteomes" id="UP000075321">
    <property type="component" value="Unassembled WGS sequence"/>
</dbReference>
<dbReference type="AlphaFoldDB" id="A0A151AE94"/>
<proteinExistence type="predicted"/>
<accession>A0A151AE94</accession>
<gene>
    <name evidence="2" type="ORF">HAPAU_26240</name>
</gene>
<dbReference type="PATRIC" id="fig|1008153.3.peg.2677"/>
<organism evidence="2 3">
    <name type="scientific">Halalkalicoccus paucihalophilus</name>
    <dbReference type="NCBI Taxonomy" id="1008153"/>
    <lineage>
        <taxon>Archaea</taxon>
        <taxon>Methanobacteriati</taxon>
        <taxon>Methanobacteriota</taxon>
        <taxon>Stenosarchaea group</taxon>
        <taxon>Halobacteria</taxon>
        <taxon>Halobacteriales</taxon>
        <taxon>Halococcaceae</taxon>
        <taxon>Halalkalicoccus</taxon>
    </lineage>
</organism>